<dbReference type="EMBL" id="RBKT01000001">
    <property type="protein sequence ID" value="RKR90605.1"/>
    <property type="molecule type" value="Genomic_DNA"/>
</dbReference>
<dbReference type="AlphaFoldDB" id="A0A495JPP8"/>
<organism evidence="2 3">
    <name type="scientific">Micromonospora pisi</name>
    <dbReference type="NCBI Taxonomy" id="589240"/>
    <lineage>
        <taxon>Bacteria</taxon>
        <taxon>Bacillati</taxon>
        <taxon>Actinomycetota</taxon>
        <taxon>Actinomycetes</taxon>
        <taxon>Micromonosporales</taxon>
        <taxon>Micromonosporaceae</taxon>
        <taxon>Micromonospora</taxon>
    </lineage>
</organism>
<reference evidence="2 3" key="1">
    <citation type="submission" date="2018-10" db="EMBL/GenBank/DDBJ databases">
        <title>Sequencing the genomes of 1000 actinobacteria strains.</title>
        <authorList>
            <person name="Klenk H.-P."/>
        </authorList>
    </citation>
    <scope>NUCLEOTIDE SEQUENCE [LARGE SCALE GENOMIC DNA]</scope>
    <source>
        <strain evidence="2 3">DSM 45175</strain>
    </source>
</reference>
<accession>A0A495JPP8</accession>
<feature type="domain" description="N-acetyltransferase" evidence="1">
    <location>
        <begin position="129"/>
        <end position="283"/>
    </location>
</feature>
<dbReference type="PROSITE" id="PS51186">
    <property type="entry name" value="GNAT"/>
    <property type="match status" value="1"/>
</dbReference>
<dbReference type="SUPFAM" id="SSF55729">
    <property type="entry name" value="Acyl-CoA N-acyltransferases (Nat)"/>
    <property type="match status" value="1"/>
</dbReference>
<comment type="caution">
    <text evidence="2">The sequence shown here is derived from an EMBL/GenBank/DDBJ whole genome shotgun (WGS) entry which is preliminary data.</text>
</comment>
<dbReference type="RefSeq" id="WP_121158855.1">
    <property type="nucleotide sequence ID" value="NZ_RBKT01000001.1"/>
</dbReference>
<gene>
    <name evidence="2" type="ORF">BDK92_4983</name>
</gene>
<dbReference type="InterPro" id="IPR016181">
    <property type="entry name" value="Acyl_CoA_acyltransferase"/>
</dbReference>
<dbReference type="OrthoDB" id="164800at2"/>
<name>A0A495JPP8_9ACTN</name>
<evidence type="ECO:0000313" key="3">
    <source>
        <dbReference type="Proteomes" id="UP000277671"/>
    </source>
</evidence>
<keyword evidence="3" id="KW-1185">Reference proteome</keyword>
<dbReference type="Proteomes" id="UP000277671">
    <property type="component" value="Unassembled WGS sequence"/>
</dbReference>
<dbReference type="GO" id="GO:0016747">
    <property type="term" value="F:acyltransferase activity, transferring groups other than amino-acyl groups"/>
    <property type="evidence" value="ECO:0007669"/>
    <property type="project" value="InterPro"/>
</dbReference>
<protein>
    <recommendedName>
        <fullName evidence="1">N-acetyltransferase domain-containing protein</fullName>
    </recommendedName>
</protein>
<sequence length="283" mass="30434">MTDLDVSTLRTAYDVQLRGRAPSPMPDGVTVERDGPLMRVTGLDHGGFVGYRSLGGLTGAALDELIARQRDIFAARGEQVEWKLHGHDEPADLPDRLRAAGFVPEDEETVLVGPVAALAATLPVPPPGVRLREVTARADLDRIAELESIVWDSPRGWLADALERELAVDPAVSHAGAGAGGSEVWPQALTVLVAEEVETGRVVSSGWVRYVAGTGFATLWGGSTLPQWRGRGIYRSLVTHRARLADARGYTLLQVDAMPASRPILERLGFVAVTTTTPYVYTP</sequence>
<evidence type="ECO:0000313" key="2">
    <source>
        <dbReference type="EMBL" id="RKR90605.1"/>
    </source>
</evidence>
<dbReference type="InterPro" id="IPR000182">
    <property type="entry name" value="GNAT_dom"/>
</dbReference>
<proteinExistence type="predicted"/>
<evidence type="ECO:0000259" key="1">
    <source>
        <dbReference type="PROSITE" id="PS51186"/>
    </source>
</evidence>
<dbReference type="Gene3D" id="3.40.630.30">
    <property type="match status" value="1"/>
</dbReference>